<evidence type="ECO:0000313" key="2">
    <source>
        <dbReference type="Proteomes" id="UP000187609"/>
    </source>
</evidence>
<sequence>MDVAQSCPLCNSGIKSISHLFFQCDYAAYIWNKILFWQGVNRKAMDWSDELKWPQEHAKGRSSEAEVYRIALAASISYVWRERNQRVFQDKYSAPDLIIKQIIQEVCCRGSMKPRLARKLEMLELLSLALG</sequence>
<protein>
    <recommendedName>
        <fullName evidence="3">Reverse transcriptase zinc-binding domain-containing protein</fullName>
    </recommendedName>
</protein>
<dbReference type="EMBL" id="MJEQ01000313">
    <property type="protein sequence ID" value="OIT37415.1"/>
    <property type="molecule type" value="Genomic_DNA"/>
</dbReference>
<name>A0A314L785_NICAT</name>
<reference evidence="1" key="1">
    <citation type="submission" date="2016-11" db="EMBL/GenBank/DDBJ databases">
        <title>The genome of Nicotiana attenuata.</title>
        <authorList>
            <person name="Xu S."/>
            <person name="Brockmoeller T."/>
            <person name="Gaquerel E."/>
            <person name="Navarro A."/>
            <person name="Kuhl H."/>
            <person name="Gase K."/>
            <person name="Ling Z."/>
            <person name="Zhou W."/>
            <person name="Kreitzer C."/>
            <person name="Stanke M."/>
            <person name="Tang H."/>
            <person name="Lyons E."/>
            <person name="Pandey P."/>
            <person name="Pandey S.P."/>
            <person name="Timmermann B."/>
            <person name="Baldwin I.T."/>
        </authorList>
    </citation>
    <scope>NUCLEOTIDE SEQUENCE [LARGE SCALE GENOMIC DNA]</scope>
    <source>
        <strain evidence="1">UT</strain>
    </source>
</reference>
<keyword evidence="2" id="KW-1185">Reference proteome</keyword>
<dbReference type="PANTHER" id="PTHR33116">
    <property type="entry name" value="REVERSE TRANSCRIPTASE ZINC-BINDING DOMAIN-CONTAINING PROTEIN-RELATED-RELATED"/>
    <property type="match status" value="1"/>
</dbReference>
<evidence type="ECO:0000313" key="1">
    <source>
        <dbReference type="EMBL" id="OIT37415.1"/>
    </source>
</evidence>
<evidence type="ECO:0008006" key="3">
    <source>
        <dbReference type="Google" id="ProtNLM"/>
    </source>
</evidence>
<comment type="caution">
    <text evidence="1">The sequence shown here is derived from an EMBL/GenBank/DDBJ whole genome shotgun (WGS) entry which is preliminary data.</text>
</comment>
<dbReference type="Proteomes" id="UP000187609">
    <property type="component" value="Unassembled WGS sequence"/>
</dbReference>
<accession>A0A314L785</accession>
<organism evidence="1 2">
    <name type="scientific">Nicotiana attenuata</name>
    <name type="common">Coyote tobacco</name>
    <dbReference type="NCBI Taxonomy" id="49451"/>
    <lineage>
        <taxon>Eukaryota</taxon>
        <taxon>Viridiplantae</taxon>
        <taxon>Streptophyta</taxon>
        <taxon>Embryophyta</taxon>
        <taxon>Tracheophyta</taxon>
        <taxon>Spermatophyta</taxon>
        <taxon>Magnoliopsida</taxon>
        <taxon>eudicotyledons</taxon>
        <taxon>Gunneridae</taxon>
        <taxon>Pentapetalae</taxon>
        <taxon>asterids</taxon>
        <taxon>lamiids</taxon>
        <taxon>Solanales</taxon>
        <taxon>Solanaceae</taxon>
        <taxon>Nicotianoideae</taxon>
        <taxon>Nicotianeae</taxon>
        <taxon>Nicotiana</taxon>
    </lineage>
</organism>
<dbReference type="Gramene" id="OIT37415">
    <property type="protein sequence ID" value="OIT37415"/>
    <property type="gene ID" value="A4A49_52156"/>
</dbReference>
<dbReference type="AlphaFoldDB" id="A0A314L785"/>
<dbReference type="PANTHER" id="PTHR33116:SF66">
    <property type="entry name" value="REVERSE TRANSCRIPTASE ZINC-BINDING DOMAIN-CONTAINING PROTEIN"/>
    <property type="match status" value="1"/>
</dbReference>
<gene>
    <name evidence="1" type="ORF">A4A49_52156</name>
</gene>
<proteinExistence type="predicted"/>
<dbReference type="STRING" id="49451.A0A314L785"/>